<accession>A0AAV7RF53</accession>
<gene>
    <name evidence="1" type="ORF">NDU88_004226</name>
</gene>
<evidence type="ECO:0000313" key="1">
    <source>
        <dbReference type="EMBL" id="KAJ1151446.1"/>
    </source>
</evidence>
<protein>
    <submittedName>
        <fullName evidence="1">Uncharacterized protein</fullName>
    </submittedName>
</protein>
<proteinExistence type="predicted"/>
<name>A0AAV7RF53_PLEWA</name>
<dbReference type="AlphaFoldDB" id="A0AAV7RF53"/>
<reference evidence="1" key="1">
    <citation type="journal article" date="2022" name="bioRxiv">
        <title>Sequencing and chromosome-scale assembly of the giantPleurodeles waltlgenome.</title>
        <authorList>
            <person name="Brown T."/>
            <person name="Elewa A."/>
            <person name="Iarovenko S."/>
            <person name="Subramanian E."/>
            <person name="Araus A.J."/>
            <person name="Petzold A."/>
            <person name="Susuki M."/>
            <person name="Suzuki K.-i.T."/>
            <person name="Hayashi T."/>
            <person name="Toyoda A."/>
            <person name="Oliveira C."/>
            <person name="Osipova E."/>
            <person name="Leigh N.D."/>
            <person name="Simon A."/>
            <person name="Yun M.H."/>
        </authorList>
    </citation>
    <scope>NUCLEOTIDE SEQUENCE</scope>
    <source>
        <strain evidence="1">20211129_DDA</strain>
        <tissue evidence="1">Liver</tissue>
    </source>
</reference>
<comment type="caution">
    <text evidence="1">The sequence shown here is derived from an EMBL/GenBank/DDBJ whole genome shotgun (WGS) entry which is preliminary data.</text>
</comment>
<dbReference type="EMBL" id="JANPWB010000009">
    <property type="protein sequence ID" value="KAJ1151446.1"/>
    <property type="molecule type" value="Genomic_DNA"/>
</dbReference>
<keyword evidence="2" id="KW-1185">Reference proteome</keyword>
<organism evidence="1 2">
    <name type="scientific">Pleurodeles waltl</name>
    <name type="common">Iberian ribbed newt</name>
    <dbReference type="NCBI Taxonomy" id="8319"/>
    <lineage>
        <taxon>Eukaryota</taxon>
        <taxon>Metazoa</taxon>
        <taxon>Chordata</taxon>
        <taxon>Craniata</taxon>
        <taxon>Vertebrata</taxon>
        <taxon>Euteleostomi</taxon>
        <taxon>Amphibia</taxon>
        <taxon>Batrachia</taxon>
        <taxon>Caudata</taxon>
        <taxon>Salamandroidea</taxon>
        <taxon>Salamandridae</taxon>
        <taxon>Pleurodelinae</taxon>
        <taxon>Pleurodeles</taxon>
    </lineage>
</organism>
<sequence>MKTCADAACYTQEADPGRNAVVPAKLSGCPKPRELEPDILTAALLEVVFRTPTAHSSTPPAEEICQSTFGGDANLVARVQFFVAG</sequence>
<evidence type="ECO:0000313" key="2">
    <source>
        <dbReference type="Proteomes" id="UP001066276"/>
    </source>
</evidence>
<dbReference type="Proteomes" id="UP001066276">
    <property type="component" value="Chromosome 5"/>
</dbReference>